<gene>
    <name evidence="1" type="ORF">NQ176_g1768</name>
</gene>
<comment type="caution">
    <text evidence="1">The sequence shown here is derived from an EMBL/GenBank/DDBJ whole genome shotgun (WGS) entry which is preliminary data.</text>
</comment>
<name>A0ACC1NRE1_9HYPO</name>
<evidence type="ECO:0000313" key="2">
    <source>
        <dbReference type="Proteomes" id="UP001143910"/>
    </source>
</evidence>
<sequence length="697" mass="76227">MTLYSTGTQSSIKGFYGKNVRDKQLAPHTEQQPAILPDSPKPTTTTMPQQAHLPPPSPSPSPSQMGTATIDRPHSPLPVHHADSAQALSNGLRISTDILSTSPALSSFPNYRDMLPNDTRNLSPSRIPLNRTTSANSVQLLRTPSLKAALTGAFASSNGSSSTVSSPVINAMGDVSPLPSPLMSSDSPGPWKRLSNNSTPPPQYRTKLDMSGQCCANSNNYTSQMDATSPTHKLYASTDRLDSPSGLPQATSSTYRKPHHTRNRSVSEYAPDPISVQKRPVVVSGSHARRDVNDQTDSGLRRENHLAQSRGLTPTVTKPPTPPPSDSSKSSSDGLLKPEDPSFEYFTARSRIDHKNRRWRSVGLLGRGTFSRVMLATSQIVPDGEGPEMPAGVASTCRLDRKTLVAVKVCEHGPRGGASEDRVEMSLKRELEIMQAIHHPSLLNLKAWSIEPTRAILVMSFCPGGDLFDVVTSSRINFTPSLMGRIVAEIVSATRYLHDQSIVHRDIKLENVLVNIPVDELSSDCVDWATYPHPITALADFGLSRRIATGEQLETRCGSDDYAAPEVILGQPYDGRATDAWSLGVLLYALLESRLPFDPHPGMSDAHRMRSRTSHRIARVEWRWVEYVGDDGDHEGDEAKFAQNGLLGAMRIVEGLLRRARTRWTLDQVATEPWVANGIRVEGGVRFREEEAGEEVS</sequence>
<accession>A0ACC1NRE1</accession>
<proteinExistence type="predicted"/>
<organism evidence="1 2">
    <name type="scientific">Zarea fungicola</name>
    <dbReference type="NCBI Taxonomy" id="93591"/>
    <lineage>
        <taxon>Eukaryota</taxon>
        <taxon>Fungi</taxon>
        <taxon>Dikarya</taxon>
        <taxon>Ascomycota</taxon>
        <taxon>Pezizomycotina</taxon>
        <taxon>Sordariomycetes</taxon>
        <taxon>Hypocreomycetidae</taxon>
        <taxon>Hypocreales</taxon>
        <taxon>Cordycipitaceae</taxon>
        <taxon>Zarea</taxon>
    </lineage>
</organism>
<evidence type="ECO:0000313" key="1">
    <source>
        <dbReference type="EMBL" id="KAJ2981855.1"/>
    </source>
</evidence>
<keyword evidence="2" id="KW-1185">Reference proteome</keyword>
<dbReference type="EMBL" id="JANJQO010000107">
    <property type="protein sequence ID" value="KAJ2981855.1"/>
    <property type="molecule type" value="Genomic_DNA"/>
</dbReference>
<protein>
    <submittedName>
        <fullName evidence="1">Uncharacterized protein</fullName>
    </submittedName>
</protein>
<dbReference type="Proteomes" id="UP001143910">
    <property type="component" value="Unassembled WGS sequence"/>
</dbReference>
<reference evidence="1" key="1">
    <citation type="submission" date="2022-08" db="EMBL/GenBank/DDBJ databases">
        <title>Genome Sequence of Lecanicillium fungicola.</title>
        <authorList>
            <person name="Buettner E."/>
        </authorList>
    </citation>
    <scope>NUCLEOTIDE SEQUENCE</scope>
    <source>
        <strain evidence="1">Babe33</strain>
    </source>
</reference>